<dbReference type="InterPro" id="IPR046346">
    <property type="entry name" value="Aminoacid_DH-like_N_sf"/>
</dbReference>
<sequence length="274" mass="29463">MTDLYAVFGNPIAQSKSPDIHTAFAQSTGEKLVYEKRLAEVGEFVPAAKAFFADGGRGLNITAPFKLDAFSMAQELSERAENAGAVNTLLIKDGKFYGDNTDGFGLVYDITENLGWSLAGKKLLILGAGGAVRGILQPILEANPSSVVVANRTASKADELAKLFSRYGNIKGCGFTDLENSPFDMIINGTSASLTGELPPLPENIIDKNTFAYDLTYGAKPTVFMNWSAENKAVNIADGLGMLVCQAAESFYLWRGVRPETQSVINKIRQSLTT</sequence>
<dbReference type="Pfam" id="PF18317">
    <property type="entry name" value="SDH_C"/>
    <property type="match status" value="1"/>
</dbReference>
<feature type="domain" description="SDH C-terminal" evidence="11">
    <location>
        <begin position="239"/>
        <end position="266"/>
    </location>
</feature>
<evidence type="ECO:0000256" key="5">
    <source>
        <dbReference type="ARBA" id="ARBA00023002"/>
    </source>
</evidence>
<dbReference type="InterPro" id="IPR022893">
    <property type="entry name" value="Shikimate_DH_fam"/>
</dbReference>
<dbReference type="PANTHER" id="PTHR21089">
    <property type="entry name" value="SHIKIMATE DEHYDROGENASE"/>
    <property type="match status" value="1"/>
</dbReference>
<dbReference type="Proteomes" id="UP001465153">
    <property type="component" value="Unassembled WGS sequence"/>
</dbReference>
<feature type="binding site" evidence="8">
    <location>
        <position position="62"/>
    </location>
    <ligand>
        <name>shikimate</name>
        <dbReference type="ChEBI" id="CHEBI:36208"/>
    </ligand>
</feature>
<dbReference type="PANTHER" id="PTHR21089:SF1">
    <property type="entry name" value="BIFUNCTIONAL 3-DEHYDROQUINATE DEHYDRATASE_SHIKIMATE DEHYDROGENASE, CHLOROPLASTIC"/>
    <property type="match status" value="1"/>
</dbReference>
<evidence type="ECO:0000256" key="4">
    <source>
        <dbReference type="ARBA" id="ARBA00022857"/>
    </source>
</evidence>
<dbReference type="HAMAP" id="MF_00222">
    <property type="entry name" value="Shikimate_DH_AroE"/>
    <property type="match status" value="1"/>
</dbReference>
<comment type="function">
    <text evidence="8">Involved in the biosynthesis of the chorismate, which leads to the biosynthesis of aromatic amino acids. Catalyzes the reversible NADPH linked reduction of 3-dehydroshikimate (DHSA) to yield shikimate (SA).</text>
</comment>
<dbReference type="NCBIfam" id="TIGR00507">
    <property type="entry name" value="aroE"/>
    <property type="match status" value="1"/>
</dbReference>
<evidence type="ECO:0000256" key="1">
    <source>
        <dbReference type="ARBA" id="ARBA00004871"/>
    </source>
</evidence>
<dbReference type="EMBL" id="BAABWN010000009">
    <property type="protein sequence ID" value="GAA6168937.1"/>
    <property type="molecule type" value="Genomic_DNA"/>
</dbReference>
<name>A0ABQ0ABB1_9GAMM</name>
<feature type="binding site" evidence="8">
    <location>
        <begin position="127"/>
        <end position="131"/>
    </location>
    <ligand>
        <name>NADP(+)</name>
        <dbReference type="ChEBI" id="CHEBI:58349"/>
    </ligand>
</feature>
<evidence type="ECO:0000256" key="2">
    <source>
        <dbReference type="ARBA" id="ARBA00012962"/>
    </source>
</evidence>
<evidence type="ECO:0000256" key="7">
    <source>
        <dbReference type="ARBA" id="ARBA00049442"/>
    </source>
</evidence>
<evidence type="ECO:0000259" key="10">
    <source>
        <dbReference type="Pfam" id="PF08501"/>
    </source>
</evidence>
<dbReference type="Pfam" id="PF01488">
    <property type="entry name" value="Shikimate_DH"/>
    <property type="match status" value="1"/>
</dbReference>
<dbReference type="Gene3D" id="3.40.50.10860">
    <property type="entry name" value="Leucine Dehydrogenase, chain A, domain 1"/>
    <property type="match status" value="1"/>
</dbReference>
<proteinExistence type="inferred from homology"/>
<organism evidence="12 13">
    <name type="scientific">Sessilibacter corallicola</name>
    <dbReference type="NCBI Taxonomy" id="2904075"/>
    <lineage>
        <taxon>Bacteria</taxon>
        <taxon>Pseudomonadati</taxon>
        <taxon>Pseudomonadota</taxon>
        <taxon>Gammaproteobacteria</taxon>
        <taxon>Cellvibrionales</taxon>
        <taxon>Cellvibrionaceae</taxon>
        <taxon>Sessilibacter</taxon>
    </lineage>
</organism>
<feature type="binding site" evidence="8">
    <location>
        <position position="239"/>
    </location>
    <ligand>
        <name>NADP(+)</name>
        <dbReference type="ChEBI" id="CHEBI:58349"/>
    </ligand>
</feature>
<dbReference type="SUPFAM" id="SSF53223">
    <property type="entry name" value="Aminoacid dehydrogenase-like, N-terminal domain"/>
    <property type="match status" value="1"/>
</dbReference>
<feature type="active site" description="Proton acceptor" evidence="8">
    <location>
        <position position="66"/>
    </location>
</feature>
<comment type="pathway">
    <text evidence="1 8">Metabolic intermediate biosynthesis; chorismate biosynthesis; chorismate from D-erythrose 4-phosphate and phosphoenolpyruvate: step 4/7.</text>
</comment>
<feature type="binding site" evidence="8">
    <location>
        <begin position="15"/>
        <end position="17"/>
    </location>
    <ligand>
        <name>shikimate</name>
        <dbReference type="ChEBI" id="CHEBI:36208"/>
    </ligand>
</feature>
<feature type="binding site" evidence="8">
    <location>
        <position position="78"/>
    </location>
    <ligand>
        <name>NADP(+)</name>
        <dbReference type="ChEBI" id="CHEBI:58349"/>
    </ligand>
</feature>
<evidence type="ECO:0000256" key="6">
    <source>
        <dbReference type="ARBA" id="ARBA00023141"/>
    </source>
</evidence>
<feature type="binding site" evidence="8">
    <location>
        <position position="215"/>
    </location>
    <ligand>
        <name>NADP(+)</name>
        <dbReference type="ChEBI" id="CHEBI:58349"/>
    </ligand>
</feature>
<dbReference type="EC" id="1.1.1.25" evidence="2 8"/>
<dbReference type="InterPro" id="IPR041121">
    <property type="entry name" value="SDH_C"/>
</dbReference>
<comment type="catalytic activity">
    <reaction evidence="7 8">
        <text>shikimate + NADP(+) = 3-dehydroshikimate + NADPH + H(+)</text>
        <dbReference type="Rhea" id="RHEA:17737"/>
        <dbReference type="ChEBI" id="CHEBI:15378"/>
        <dbReference type="ChEBI" id="CHEBI:16630"/>
        <dbReference type="ChEBI" id="CHEBI:36208"/>
        <dbReference type="ChEBI" id="CHEBI:57783"/>
        <dbReference type="ChEBI" id="CHEBI:58349"/>
        <dbReference type="EC" id="1.1.1.25"/>
    </reaction>
</comment>
<accession>A0ABQ0ABB1</accession>
<dbReference type="Pfam" id="PF08501">
    <property type="entry name" value="Shikimate_dh_N"/>
    <property type="match status" value="1"/>
</dbReference>
<keyword evidence="5 8" id="KW-0560">Oxidoreductase</keyword>
<keyword evidence="13" id="KW-1185">Reference proteome</keyword>
<feature type="binding site" evidence="8">
    <location>
        <begin position="151"/>
        <end position="156"/>
    </location>
    <ligand>
        <name>NADP(+)</name>
        <dbReference type="ChEBI" id="CHEBI:58349"/>
    </ligand>
</feature>
<evidence type="ECO:0000256" key="8">
    <source>
        <dbReference type="HAMAP-Rule" id="MF_00222"/>
    </source>
</evidence>
<evidence type="ECO:0000259" key="9">
    <source>
        <dbReference type="Pfam" id="PF01488"/>
    </source>
</evidence>
<feature type="binding site" evidence="8">
    <location>
        <position position="217"/>
    </location>
    <ligand>
        <name>shikimate</name>
        <dbReference type="ChEBI" id="CHEBI:36208"/>
    </ligand>
</feature>
<feature type="binding site" evidence="8">
    <location>
        <position position="102"/>
    </location>
    <ligand>
        <name>shikimate</name>
        <dbReference type="ChEBI" id="CHEBI:36208"/>
    </ligand>
</feature>
<comment type="caution">
    <text evidence="12">The sequence shown here is derived from an EMBL/GenBank/DDBJ whole genome shotgun (WGS) entry which is preliminary data.</text>
</comment>
<comment type="similarity">
    <text evidence="8">Belongs to the shikimate dehydrogenase family.</text>
</comment>
<dbReference type="InterPro" id="IPR006151">
    <property type="entry name" value="Shikm_DH/Glu-tRNA_Rdtase"/>
</dbReference>
<dbReference type="NCBIfam" id="NF001310">
    <property type="entry name" value="PRK00258.1-2"/>
    <property type="match status" value="1"/>
</dbReference>
<dbReference type="InterPro" id="IPR036291">
    <property type="entry name" value="NAD(P)-bd_dom_sf"/>
</dbReference>
<evidence type="ECO:0000313" key="13">
    <source>
        <dbReference type="Proteomes" id="UP001465153"/>
    </source>
</evidence>
<keyword evidence="6 8" id="KW-0057">Aromatic amino acid biosynthesis</keyword>
<feature type="binding site" evidence="8">
    <location>
        <position position="87"/>
    </location>
    <ligand>
        <name>shikimate</name>
        <dbReference type="ChEBI" id="CHEBI:36208"/>
    </ligand>
</feature>
<keyword evidence="4 8" id="KW-0521">NADP</keyword>
<dbReference type="RefSeq" id="WP_353303623.1">
    <property type="nucleotide sequence ID" value="NZ_BAABWN010000009.1"/>
</dbReference>
<comment type="subunit">
    <text evidence="8">Homodimer.</text>
</comment>
<dbReference type="CDD" id="cd01065">
    <property type="entry name" value="NAD_bind_Shikimate_DH"/>
    <property type="match status" value="1"/>
</dbReference>
<evidence type="ECO:0000256" key="3">
    <source>
        <dbReference type="ARBA" id="ARBA00022605"/>
    </source>
</evidence>
<evidence type="ECO:0000259" key="11">
    <source>
        <dbReference type="Pfam" id="PF18317"/>
    </source>
</evidence>
<dbReference type="SUPFAM" id="SSF51735">
    <property type="entry name" value="NAD(P)-binding Rossmann-fold domains"/>
    <property type="match status" value="1"/>
</dbReference>
<evidence type="ECO:0000313" key="12">
    <source>
        <dbReference type="EMBL" id="GAA6168937.1"/>
    </source>
</evidence>
<keyword evidence="3 8" id="KW-0028">Amino-acid biosynthesis</keyword>
<dbReference type="Gene3D" id="3.40.50.720">
    <property type="entry name" value="NAD(P)-binding Rossmann-like Domain"/>
    <property type="match status" value="1"/>
</dbReference>
<feature type="domain" description="Shikimate dehydrogenase substrate binding N-terminal" evidence="10">
    <location>
        <begin position="7"/>
        <end position="89"/>
    </location>
</feature>
<gene>
    <name evidence="8 12" type="primary">aroE</name>
    <name evidence="12" type="ORF">NBRC116591_27480</name>
</gene>
<dbReference type="InterPro" id="IPR013708">
    <property type="entry name" value="Shikimate_DH-bd_N"/>
</dbReference>
<feature type="domain" description="Quinate/shikimate 5-dehydrogenase/glutamyl-tRNA reductase" evidence="9">
    <location>
        <begin position="117"/>
        <end position="193"/>
    </location>
</feature>
<protein>
    <recommendedName>
        <fullName evidence="2 8">Shikimate dehydrogenase (NADP(+))</fullName>
        <shortName evidence="8">SDH</shortName>
        <ecNumber evidence="2 8">1.1.1.25</ecNumber>
    </recommendedName>
</protein>
<feature type="binding site" evidence="8">
    <location>
        <position position="246"/>
    </location>
    <ligand>
        <name>shikimate</name>
        <dbReference type="ChEBI" id="CHEBI:36208"/>
    </ligand>
</feature>
<reference evidence="12 13" key="1">
    <citation type="submission" date="2024-04" db="EMBL/GenBank/DDBJ databases">
        <title>Draft genome sequence of Sessilibacter corallicola NBRC 116591.</title>
        <authorList>
            <person name="Miyakawa T."/>
            <person name="Kusuya Y."/>
            <person name="Miura T."/>
        </authorList>
    </citation>
    <scope>NUCLEOTIDE SEQUENCE [LARGE SCALE GENOMIC DNA]</scope>
    <source>
        <strain evidence="12 13">KU-00831-HH</strain>
    </source>
</reference>
<dbReference type="InterPro" id="IPR011342">
    <property type="entry name" value="Shikimate_DH"/>
</dbReference>